<feature type="region of interest" description="Disordered" evidence="1">
    <location>
        <begin position="266"/>
        <end position="318"/>
    </location>
</feature>
<gene>
    <name evidence="2" type="ORF">PBT88_19315</name>
</gene>
<feature type="compositionally biased region" description="Basic and acidic residues" evidence="1">
    <location>
        <begin position="266"/>
        <end position="278"/>
    </location>
</feature>
<sequence length="318" mass="33530">MGVIAFADVGKLALVTLAVAGTASVPGPSHASTPITMLPNQLCGRSVPGEINVCGSRLKRADVIRLHDLATCLASQHEKSSREALSAYIQSADLSRFQSIFASDNSCKSGGGLHVSPILLSGAFAEALLVAGSPRASSHGTPLTPAPLLPQDGMMSCFMASGSAEAMTLVKTPLYSRREQAAVANVTARLRTCLPAGAQVRTNLAAFRAVIAIRLFALSSHMETDFAPISIGPAEQPPRILRDQSAVMQTNPLALPALTIRFHQKSDKTGDSTKKITHVDPNMPDEAWIDKRMAQDPMTQTGPETGESTAIMPDSPPQ</sequence>
<evidence type="ECO:0008006" key="4">
    <source>
        <dbReference type="Google" id="ProtNLM"/>
    </source>
</evidence>
<dbReference type="EMBL" id="CP115174">
    <property type="protein sequence ID" value="WBO22268.1"/>
    <property type="molecule type" value="Genomic_DNA"/>
</dbReference>
<dbReference type="RefSeq" id="WP_270076916.1">
    <property type="nucleotide sequence ID" value="NZ_CP115174.1"/>
</dbReference>
<dbReference type="Proteomes" id="UP001210865">
    <property type="component" value="Chromosome"/>
</dbReference>
<evidence type="ECO:0000256" key="1">
    <source>
        <dbReference type="SAM" id="MobiDB-lite"/>
    </source>
</evidence>
<keyword evidence="3" id="KW-1185">Reference proteome</keyword>
<evidence type="ECO:0000313" key="2">
    <source>
        <dbReference type="EMBL" id="WBO22268.1"/>
    </source>
</evidence>
<reference evidence="2 3" key="1">
    <citation type="submission" date="2022-12" db="EMBL/GenBank/DDBJ databases">
        <title>Sphingomonas abieness sp. nov., an endophytic bacterium isolated from Abies koreana.</title>
        <authorList>
            <person name="Jiang L."/>
            <person name="Lee J."/>
        </authorList>
    </citation>
    <scope>NUCLEOTIDE SEQUENCE [LARGE SCALE GENOMIC DNA]</scope>
    <source>
        <strain evidence="3">PAMB 00755</strain>
    </source>
</reference>
<accession>A0ABY7NL81</accession>
<name>A0ABY7NL81_9SPHN</name>
<feature type="compositionally biased region" description="Polar residues" evidence="1">
    <location>
        <begin position="297"/>
        <end position="308"/>
    </location>
</feature>
<proteinExistence type="predicted"/>
<organism evidence="2 3">
    <name type="scientific">Sphingomonas abietis</name>
    <dbReference type="NCBI Taxonomy" id="3012344"/>
    <lineage>
        <taxon>Bacteria</taxon>
        <taxon>Pseudomonadati</taxon>
        <taxon>Pseudomonadota</taxon>
        <taxon>Alphaproteobacteria</taxon>
        <taxon>Sphingomonadales</taxon>
        <taxon>Sphingomonadaceae</taxon>
        <taxon>Sphingomonas</taxon>
    </lineage>
</organism>
<protein>
    <recommendedName>
        <fullName evidence="4">DUF1311 domain-containing protein</fullName>
    </recommendedName>
</protein>
<evidence type="ECO:0000313" key="3">
    <source>
        <dbReference type="Proteomes" id="UP001210865"/>
    </source>
</evidence>